<proteinExistence type="predicted"/>
<reference evidence="1 2" key="1">
    <citation type="submission" date="2018-06" db="EMBL/GenBank/DDBJ databases">
        <title>Halonotius sp. F13-13 a new haloarchaeeon isolated from a solar saltern from Isla Cristina, Huelva, Spain.</title>
        <authorList>
            <person name="Duran-Viseras A."/>
            <person name="Sanchez-Porro C."/>
            <person name="Ventosa A."/>
        </authorList>
    </citation>
    <scope>NUCLEOTIDE SEQUENCE [LARGE SCALE GENOMIC DNA]</scope>
    <source>
        <strain evidence="1 2">CECT 7525</strain>
    </source>
</reference>
<dbReference type="SUPFAM" id="SSF48371">
    <property type="entry name" value="ARM repeat"/>
    <property type="match status" value="1"/>
</dbReference>
<protein>
    <recommendedName>
        <fullName evidence="3">HEAT repeat domain-containing protein</fullName>
    </recommendedName>
</protein>
<evidence type="ECO:0008006" key="3">
    <source>
        <dbReference type="Google" id="ProtNLM"/>
    </source>
</evidence>
<dbReference type="AlphaFoldDB" id="A0A3A6QLF1"/>
<evidence type="ECO:0000313" key="2">
    <source>
        <dbReference type="Proteomes" id="UP000281564"/>
    </source>
</evidence>
<gene>
    <name evidence="1" type="ORF">DP106_11770</name>
</gene>
<dbReference type="EMBL" id="QMDW01000019">
    <property type="protein sequence ID" value="RJX48551.1"/>
    <property type="molecule type" value="Genomic_DNA"/>
</dbReference>
<dbReference type="RefSeq" id="WP_120085528.1">
    <property type="nucleotide sequence ID" value="NZ_QMDW01000019.1"/>
</dbReference>
<dbReference type="Proteomes" id="UP000281564">
    <property type="component" value="Unassembled WGS sequence"/>
</dbReference>
<accession>A0A3A6QLF1</accession>
<comment type="caution">
    <text evidence="1">The sequence shown here is derived from an EMBL/GenBank/DDBJ whole genome shotgun (WGS) entry which is preliminary data.</text>
</comment>
<evidence type="ECO:0000313" key="1">
    <source>
        <dbReference type="EMBL" id="RJX48551.1"/>
    </source>
</evidence>
<sequence length="192" mass="21342">MATQWEEYESELRAGDADRVNAVVDEIREMNIMERTEAFEGWFAGATDLYRSHEDGYVRQSCVRVVQQFAPRLPAAVTLQSSDVASPPAETVHDQTDAVCGFLLEAITDEDGRVRQSAKRALKDCIRAYDALEETATIEGLIRELETMAAGASGKQAKHLREAKEDAEFFMQSGLGRLIEGFEKEFGDALDS</sequence>
<organism evidence="1 2">
    <name type="scientific">Halonotius pteroides</name>
    <dbReference type="NCBI Taxonomy" id="268735"/>
    <lineage>
        <taxon>Archaea</taxon>
        <taxon>Methanobacteriati</taxon>
        <taxon>Methanobacteriota</taxon>
        <taxon>Stenosarchaea group</taxon>
        <taxon>Halobacteria</taxon>
        <taxon>Halobacteriales</taxon>
        <taxon>Haloferacaceae</taxon>
        <taxon>Halonotius</taxon>
    </lineage>
</organism>
<dbReference type="InterPro" id="IPR016024">
    <property type="entry name" value="ARM-type_fold"/>
</dbReference>
<name>A0A3A6QLF1_9EURY</name>
<keyword evidence="2" id="KW-1185">Reference proteome</keyword>
<dbReference type="OrthoDB" id="240934at2157"/>